<dbReference type="RefSeq" id="WP_168873812.1">
    <property type="nucleotide sequence ID" value="NZ_JABAIA010000003.1"/>
</dbReference>
<dbReference type="Pfam" id="PF00005">
    <property type="entry name" value="ABC_tran"/>
    <property type="match status" value="1"/>
</dbReference>
<dbReference type="Proteomes" id="UP000570474">
    <property type="component" value="Unassembled WGS sequence"/>
</dbReference>
<feature type="domain" description="ABC transporter" evidence="3">
    <location>
        <begin position="5"/>
        <end position="238"/>
    </location>
</feature>
<dbReference type="GO" id="GO:0005524">
    <property type="term" value="F:ATP binding"/>
    <property type="evidence" value="ECO:0007669"/>
    <property type="project" value="UniProtKB-KW"/>
</dbReference>
<dbReference type="AlphaFoldDB" id="A0A847S855"/>
<dbReference type="InterPro" id="IPR003593">
    <property type="entry name" value="AAA+_ATPase"/>
</dbReference>
<evidence type="ECO:0000313" key="4">
    <source>
        <dbReference type="EMBL" id="NLR67871.1"/>
    </source>
</evidence>
<keyword evidence="5" id="KW-1185">Reference proteome</keyword>
<evidence type="ECO:0000256" key="1">
    <source>
        <dbReference type="ARBA" id="ARBA00022741"/>
    </source>
</evidence>
<dbReference type="InterPro" id="IPR003439">
    <property type="entry name" value="ABC_transporter-like_ATP-bd"/>
</dbReference>
<evidence type="ECO:0000313" key="5">
    <source>
        <dbReference type="Proteomes" id="UP000570474"/>
    </source>
</evidence>
<sequence>MSKIIIVDDLVKKYDGKTVVRNVSFNIFSGSIYGLLGANGAGKTTVIKMIIGLIKPTSGSIYIDGINTQSNNNNNSDFKRKIGYMGQQFNLYNQLTVRQNLMFHAGCHNMGRRNGHIRIGELISDFELSDIIDISTAKLSAGQQQKTAFACSIIHRPKIVIVDEPTNQSDPNSKRIFWEQITSLSKHSGITFLVTTHNLYEAEYCNYISIMDGGIIKEAGTPSGIKTNYNADSLTEAFRRIIKSNK</sequence>
<dbReference type="SMART" id="SM00382">
    <property type="entry name" value="AAA"/>
    <property type="match status" value="1"/>
</dbReference>
<protein>
    <submittedName>
        <fullName evidence="4">ABC transporter ATP-binding protein</fullName>
    </submittedName>
</protein>
<accession>A0A847S855</accession>
<reference evidence="4 5" key="1">
    <citation type="submission" date="2020-04" db="EMBL/GenBank/DDBJ databases">
        <authorList>
            <person name="Yin C."/>
        </authorList>
    </citation>
    <scope>NUCLEOTIDE SEQUENCE [LARGE SCALE GENOMIC DNA]</scope>
    <source>
        <strain evidence="4 5">Ae27</strain>
    </source>
</reference>
<name>A0A847S855_9BACT</name>
<comment type="caution">
    <text evidence="4">The sequence shown here is derived from an EMBL/GenBank/DDBJ whole genome shotgun (WGS) entry which is preliminary data.</text>
</comment>
<organism evidence="4 5">
    <name type="scientific">Chitinophaga varians</name>
    <dbReference type="NCBI Taxonomy" id="2202339"/>
    <lineage>
        <taxon>Bacteria</taxon>
        <taxon>Pseudomonadati</taxon>
        <taxon>Bacteroidota</taxon>
        <taxon>Chitinophagia</taxon>
        <taxon>Chitinophagales</taxon>
        <taxon>Chitinophagaceae</taxon>
        <taxon>Chitinophaga</taxon>
    </lineage>
</organism>
<dbReference type="SUPFAM" id="SSF52540">
    <property type="entry name" value="P-loop containing nucleoside triphosphate hydrolases"/>
    <property type="match status" value="1"/>
</dbReference>
<keyword evidence="2 4" id="KW-0067">ATP-binding</keyword>
<dbReference type="PANTHER" id="PTHR43038">
    <property type="entry name" value="ATP-BINDING CASSETTE, SUB-FAMILY H, MEMBER 1"/>
    <property type="match status" value="1"/>
</dbReference>
<proteinExistence type="predicted"/>
<dbReference type="EMBL" id="JABAIA010000003">
    <property type="protein sequence ID" value="NLR67871.1"/>
    <property type="molecule type" value="Genomic_DNA"/>
</dbReference>
<dbReference type="GO" id="GO:0016887">
    <property type="term" value="F:ATP hydrolysis activity"/>
    <property type="evidence" value="ECO:0007669"/>
    <property type="project" value="InterPro"/>
</dbReference>
<evidence type="ECO:0000256" key="2">
    <source>
        <dbReference type="ARBA" id="ARBA00022840"/>
    </source>
</evidence>
<keyword evidence="1" id="KW-0547">Nucleotide-binding</keyword>
<dbReference type="InterPro" id="IPR027417">
    <property type="entry name" value="P-loop_NTPase"/>
</dbReference>
<gene>
    <name evidence="4" type="ORF">HGH92_26440</name>
</gene>
<dbReference type="PANTHER" id="PTHR43038:SF3">
    <property type="entry name" value="ABC TRANSPORTER G FAMILY MEMBER 20 ISOFORM X1"/>
    <property type="match status" value="1"/>
</dbReference>
<dbReference type="Gene3D" id="3.40.50.300">
    <property type="entry name" value="P-loop containing nucleotide triphosphate hydrolases"/>
    <property type="match status" value="1"/>
</dbReference>
<dbReference type="PROSITE" id="PS50893">
    <property type="entry name" value="ABC_TRANSPORTER_2"/>
    <property type="match status" value="1"/>
</dbReference>
<evidence type="ECO:0000259" key="3">
    <source>
        <dbReference type="PROSITE" id="PS50893"/>
    </source>
</evidence>
<dbReference type="CDD" id="cd03230">
    <property type="entry name" value="ABC_DR_subfamily_A"/>
    <property type="match status" value="1"/>
</dbReference>